<sequence length="169" mass="19546">MENKNKQILLELLHDMEDFARLKGIECPAIYLIGGAGCIIAGYLERATVDFDFIDINYPAKAGRLFKILDRFDMLDLYVTPVAPGFEKRAIKIDGFDSVYVLSREDIIVSKLGRYSEKDKEDIKKLMAGADKEKLKKLIELVIDRKDFSPRVKYHFIKNVKDFEEKYNV</sequence>
<protein>
    <recommendedName>
        <fullName evidence="1">DUF6036 domain-containing protein</fullName>
    </recommendedName>
</protein>
<dbReference type="KEGG" id="bacg:D2962_04620"/>
<reference evidence="2 3" key="1">
    <citation type="submission" date="2018-10" db="EMBL/GenBank/DDBJ databases">
        <authorList>
            <person name="Zhang X."/>
        </authorList>
    </citation>
    <scope>NUCLEOTIDE SEQUENCE [LARGE SCALE GENOMIC DNA]</scope>
    <source>
        <strain evidence="2 3">SK-G1</strain>
    </source>
</reference>
<evidence type="ECO:0000313" key="3">
    <source>
        <dbReference type="Proteomes" id="UP000280960"/>
    </source>
</evidence>
<feature type="domain" description="DUF6036" evidence="1">
    <location>
        <begin position="30"/>
        <end position="155"/>
    </location>
</feature>
<dbReference type="Proteomes" id="UP000280960">
    <property type="component" value="Chromosome"/>
</dbReference>
<dbReference type="RefSeq" id="WP_122014279.1">
    <property type="nucleotide sequence ID" value="NZ_CP033169.1"/>
</dbReference>
<accession>A0A3G2R3D2</accession>
<keyword evidence="3" id="KW-1185">Reference proteome</keyword>
<name>A0A3G2R3D2_9FIRM</name>
<proteinExistence type="predicted"/>
<dbReference type="InterPro" id="IPR045792">
    <property type="entry name" value="DUF6036"/>
</dbReference>
<dbReference type="AlphaFoldDB" id="A0A3G2R3D2"/>
<gene>
    <name evidence="2" type="ORF">D2962_04620</name>
</gene>
<dbReference type="EMBL" id="CP033169">
    <property type="protein sequence ID" value="AYO29983.1"/>
    <property type="molecule type" value="Genomic_DNA"/>
</dbReference>
<dbReference type="Pfam" id="PF19502">
    <property type="entry name" value="DUF6036"/>
    <property type="match status" value="1"/>
</dbReference>
<organism evidence="2 3">
    <name type="scientific">Biomaibacter acetigenes</name>
    <dbReference type="NCBI Taxonomy" id="2316383"/>
    <lineage>
        <taxon>Bacteria</taxon>
        <taxon>Bacillati</taxon>
        <taxon>Bacillota</taxon>
        <taxon>Clostridia</taxon>
        <taxon>Thermosediminibacterales</taxon>
        <taxon>Tepidanaerobacteraceae</taxon>
        <taxon>Biomaibacter</taxon>
    </lineage>
</organism>
<evidence type="ECO:0000259" key="1">
    <source>
        <dbReference type="Pfam" id="PF19502"/>
    </source>
</evidence>
<evidence type="ECO:0000313" key="2">
    <source>
        <dbReference type="EMBL" id="AYO29983.1"/>
    </source>
</evidence>